<dbReference type="PRINTS" id="PR01434">
    <property type="entry name" value="NADHDHGNASE5"/>
</dbReference>
<dbReference type="GO" id="GO:0015990">
    <property type="term" value="P:electron transport coupled proton transport"/>
    <property type="evidence" value="ECO:0007669"/>
    <property type="project" value="TreeGrafter"/>
</dbReference>
<evidence type="ECO:0000256" key="2">
    <source>
        <dbReference type="ARBA" id="ARBA00022448"/>
    </source>
</evidence>
<feature type="transmembrane region" description="Helical" evidence="7">
    <location>
        <begin position="248"/>
        <end position="268"/>
    </location>
</feature>
<dbReference type="Proteomes" id="UP000323142">
    <property type="component" value="Unassembled WGS sequence"/>
</dbReference>
<feature type="transmembrane region" description="Helical" evidence="7">
    <location>
        <begin position="39"/>
        <end position="64"/>
    </location>
</feature>
<evidence type="ECO:0000256" key="4">
    <source>
        <dbReference type="ARBA" id="ARBA00022692"/>
    </source>
</evidence>
<feature type="transmembrane region" description="Helical" evidence="7">
    <location>
        <begin position="76"/>
        <end position="99"/>
    </location>
</feature>
<organism evidence="12 13">
    <name type="scientific">Salinarimonas soli</name>
    <dbReference type="NCBI Taxonomy" id="1638099"/>
    <lineage>
        <taxon>Bacteria</taxon>
        <taxon>Pseudomonadati</taxon>
        <taxon>Pseudomonadota</taxon>
        <taxon>Alphaproteobacteria</taxon>
        <taxon>Hyphomicrobiales</taxon>
        <taxon>Salinarimonadaceae</taxon>
        <taxon>Salinarimonas</taxon>
    </lineage>
</organism>
<dbReference type="GO" id="GO:0008137">
    <property type="term" value="F:NADH dehydrogenase (ubiquinone) activity"/>
    <property type="evidence" value="ECO:0007669"/>
    <property type="project" value="InterPro"/>
</dbReference>
<keyword evidence="13" id="KW-1185">Reference proteome</keyword>
<feature type="transmembrane region" description="Helical" evidence="7">
    <location>
        <begin position="206"/>
        <end position="227"/>
    </location>
</feature>
<proteinExistence type="inferred from homology"/>
<keyword evidence="2 7" id="KW-0813">Transport</keyword>
<feature type="transmembrane region" description="Helical" evidence="7">
    <location>
        <begin position="280"/>
        <end position="302"/>
    </location>
</feature>
<dbReference type="AlphaFoldDB" id="A0A5B2VZH6"/>
<dbReference type="PANTHER" id="PTHR42829">
    <property type="entry name" value="NADH-UBIQUINONE OXIDOREDUCTASE CHAIN 5"/>
    <property type="match status" value="1"/>
</dbReference>
<dbReference type="OrthoDB" id="9811798at2"/>
<evidence type="ECO:0000256" key="6">
    <source>
        <dbReference type="ARBA" id="ARBA00023136"/>
    </source>
</evidence>
<evidence type="ECO:0000256" key="7">
    <source>
        <dbReference type="HAMAP-Rule" id="MF_00862"/>
    </source>
</evidence>
<reference evidence="12 13" key="1">
    <citation type="submission" date="2019-09" db="EMBL/GenBank/DDBJ databases">
        <title>Salinarimonas rosea gen. nov., sp. nov., a new member of the a-2 subgroup of the Proteobacteria.</title>
        <authorList>
            <person name="Liu J."/>
        </authorList>
    </citation>
    <scope>NUCLEOTIDE SEQUENCE [LARGE SCALE GENOMIC DNA]</scope>
    <source>
        <strain evidence="12 13">BN140002</strain>
    </source>
</reference>
<protein>
    <recommendedName>
        <fullName evidence="7">Probable inorganic carbon transporter subunit DabB</fullName>
    </recommendedName>
</protein>
<keyword evidence="5 7" id="KW-1133">Transmembrane helix</keyword>
<name>A0A5B2VZH6_9HYPH</name>
<dbReference type="HAMAP" id="MF_00862">
    <property type="entry name" value="DabB"/>
    <property type="match status" value="1"/>
</dbReference>
<feature type="transmembrane region" description="Helical" evidence="7">
    <location>
        <begin position="430"/>
        <end position="448"/>
    </location>
</feature>
<gene>
    <name evidence="7" type="primary">dabB</name>
    <name evidence="12" type="ORF">F0L46_02155</name>
</gene>
<feature type="transmembrane region" description="Helical" evidence="7">
    <location>
        <begin position="119"/>
        <end position="152"/>
    </location>
</feature>
<dbReference type="InterPro" id="IPR003945">
    <property type="entry name" value="NU5C-like"/>
</dbReference>
<evidence type="ECO:0000256" key="8">
    <source>
        <dbReference type="RuleBase" id="RU000320"/>
    </source>
</evidence>
<dbReference type="RefSeq" id="WP_149815380.1">
    <property type="nucleotide sequence ID" value="NZ_VUOA01000005.1"/>
</dbReference>
<comment type="subunit">
    <text evidence="7">Forms a complex with DabA.</text>
</comment>
<reference evidence="12 13" key="2">
    <citation type="submission" date="2019-09" db="EMBL/GenBank/DDBJ databases">
        <authorList>
            <person name="Jin C."/>
        </authorList>
    </citation>
    <scope>NUCLEOTIDE SEQUENCE [LARGE SCALE GENOMIC DNA]</scope>
    <source>
        <strain evidence="12 13">BN140002</strain>
    </source>
</reference>
<dbReference type="GO" id="GO:0012505">
    <property type="term" value="C:endomembrane system"/>
    <property type="evidence" value="ECO:0007669"/>
    <property type="project" value="UniProtKB-SubCell"/>
</dbReference>
<dbReference type="Pfam" id="PF00361">
    <property type="entry name" value="Proton_antipo_M"/>
    <property type="match status" value="1"/>
</dbReference>
<feature type="transmembrane region" description="Helical" evidence="7">
    <location>
        <begin position="371"/>
        <end position="393"/>
    </location>
</feature>
<feature type="transmembrane region" description="Helical" evidence="7">
    <location>
        <begin position="173"/>
        <end position="200"/>
    </location>
</feature>
<evidence type="ECO:0000313" key="12">
    <source>
        <dbReference type="EMBL" id="KAA2244068.1"/>
    </source>
</evidence>
<keyword evidence="4 7" id="KW-0812">Transmembrane</keyword>
<dbReference type="EMBL" id="VUOA01000005">
    <property type="protein sequence ID" value="KAA2244068.1"/>
    <property type="molecule type" value="Genomic_DNA"/>
</dbReference>
<dbReference type="GO" id="GO:0005886">
    <property type="term" value="C:plasma membrane"/>
    <property type="evidence" value="ECO:0007669"/>
    <property type="project" value="UniProtKB-SubCell"/>
</dbReference>
<dbReference type="GO" id="GO:0003954">
    <property type="term" value="F:NADH dehydrogenase activity"/>
    <property type="evidence" value="ECO:0007669"/>
    <property type="project" value="TreeGrafter"/>
</dbReference>
<evidence type="ECO:0000256" key="5">
    <source>
        <dbReference type="ARBA" id="ARBA00022989"/>
    </source>
</evidence>
<dbReference type="InterPro" id="IPR001750">
    <property type="entry name" value="ND/Mrp_TM"/>
</dbReference>
<dbReference type="InterPro" id="IPR046396">
    <property type="entry name" value="Transporter_DabB"/>
</dbReference>
<evidence type="ECO:0000313" key="13">
    <source>
        <dbReference type="Proteomes" id="UP000323142"/>
    </source>
</evidence>
<dbReference type="NCBIfam" id="NF006029">
    <property type="entry name" value="PRK08168.1"/>
    <property type="match status" value="1"/>
</dbReference>
<keyword evidence="9" id="KW-0732">Signal</keyword>
<comment type="function">
    <text evidence="7">Part of an energy-coupled inorganic carbon pump.</text>
</comment>
<evidence type="ECO:0000259" key="10">
    <source>
        <dbReference type="Pfam" id="PF00361"/>
    </source>
</evidence>
<feature type="chain" id="PRO_5023111571" description="Probable inorganic carbon transporter subunit DabB" evidence="9">
    <location>
        <begin position="30"/>
        <end position="534"/>
    </location>
</feature>
<accession>A0A5B2VZH6</accession>
<dbReference type="PANTHER" id="PTHR42829:SF1">
    <property type="entry name" value="INORGANIC CARBON TRANSPORTER SUBUNIT DABB-RELATED"/>
    <property type="match status" value="1"/>
</dbReference>
<feature type="transmembrane region" description="Helical" evidence="7">
    <location>
        <begin position="468"/>
        <end position="488"/>
    </location>
</feature>
<comment type="subcellular location">
    <subcellularLocation>
        <location evidence="7">Cell membrane</location>
        <topology evidence="7">Multi-pass membrane protein</topology>
    </subcellularLocation>
    <subcellularLocation>
        <location evidence="1">Endomembrane system</location>
        <topology evidence="1">Multi-pass membrane protein</topology>
    </subcellularLocation>
    <subcellularLocation>
        <location evidence="8">Membrane</location>
        <topology evidence="8">Multi-pass membrane protein</topology>
    </subcellularLocation>
</comment>
<evidence type="ECO:0000256" key="3">
    <source>
        <dbReference type="ARBA" id="ARBA00022475"/>
    </source>
</evidence>
<evidence type="ECO:0000256" key="1">
    <source>
        <dbReference type="ARBA" id="ARBA00004127"/>
    </source>
</evidence>
<feature type="transmembrane region" description="Helical" evidence="7">
    <location>
        <begin position="399"/>
        <end position="418"/>
    </location>
</feature>
<feature type="domain" description="NADH:quinone oxidoreductase/Mrp antiporter transmembrane" evidence="10">
    <location>
        <begin position="130"/>
        <end position="351"/>
    </location>
</feature>
<dbReference type="InterPro" id="IPR001516">
    <property type="entry name" value="Proton_antipo_N"/>
</dbReference>
<feature type="transmembrane region" description="Helical" evidence="7">
    <location>
        <begin position="314"/>
        <end position="335"/>
    </location>
</feature>
<dbReference type="Pfam" id="PF00662">
    <property type="entry name" value="Proton_antipo_N"/>
    <property type="match status" value="1"/>
</dbReference>
<evidence type="ECO:0000256" key="9">
    <source>
        <dbReference type="SAM" id="SignalP"/>
    </source>
</evidence>
<comment type="caution">
    <text evidence="12">The sequence shown here is derived from an EMBL/GenBank/DDBJ whole genome shotgun (WGS) entry which is preliminary data.</text>
</comment>
<evidence type="ECO:0000259" key="11">
    <source>
        <dbReference type="Pfam" id="PF00662"/>
    </source>
</evidence>
<sequence>MSSLLSWLVLIGPLALVAAGALPSAQANAAPRRTADRTFVAALVAFAVALLTAVAVASGGALVSGTLGLRGIGLGVYADALSAVMFVLVSFIGVVVLRYSRNYLAGDPNQGCFLKWMALTLAAVLTLIISGNLVQFIGAWIATSLGLSRLLLFYGERPAAQLAARKKFVASRIGDACLVLAALLLLGTFGTLDFAGLFAGANAMKAAGTTSGAVTAVAFLVVVAALLKSAQLPLHGWLIEVMETPTPVSALLHAGIINAGGFLVLRLADVVSLSGGALEVLVLVGGATALFGSVVMLTQTSVKVSLAYSTVAQMGFMMLQCGLGAFPAALLHIVAHSLYKAHAFLSSGSVIDLARASWTPSPGGQPHPARLVMALLAALVVTLLVAALFGTTLQEKPGAVALGAILLLGLVHLLANAIDERPNAYVIGRTVVLTVSVALAYFALQAVAEHLMASSLPATLPLRGPFDLAIVALVVLSFAGLVVFQSLMARHAQAPAWRALYVHLSHGLYLNTLANRLVLRHWPRTTPVSSNVKA</sequence>
<comment type="similarity">
    <text evidence="7">Belongs to the inorganic carbon transporter (TC 9.A.2) DabB family.</text>
</comment>
<keyword evidence="6 7" id="KW-0472">Membrane</keyword>
<feature type="signal peptide" evidence="9">
    <location>
        <begin position="1"/>
        <end position="29"/>
    </location>
</feature>
<keyword evidence="3 7" id="KW-1003">Cell membrane</keyword>
<dbReference type="GO" id="GO:0042773">
    <property type="term" value="P:ATP synthesis coupled electron transport"/>
    <property type="evidence" value="ECO:0007669"/>
    <property type="project" value="InterPro"/>
</dbReference>
<feature type="domain" description="NADH-Ubiquinone oxidoreductase (complex I) chain 5 N-terminal" evidence="11">
    <location>
        <begin position="72"/>
        <end position="113"/>
    </location>
</feature>